<proteinExistence type="predicted"/>
<dbReference type="InterPro" id="IPR045272">
    <property type="entry name" value="ANXUR1/2-like"/>
</dbReference>
<dbReference type="Pfam" id="PF07714">
    <property type="entry name" value="PK_Tyr_Ser-Thr"/>
    <property type="match status" value="1"/>
</dbReference>
<dbReference type="GO" id="GO:0009506">
    <property type="term" value="C:plasmodesma"/>
    <property type="evidence" value="ECO:0007669"/>
    <property type="project" value="TreeGrafter"/>
</dbReference>
<name>A0AA38SRJ7_9ASTR</name>
<dbReference type="PANTHER" id="PTHR27003">
    <property type="entry name" value="OS07G0166700 PROTEIN"/>
    <property type="match status" value="1"/>
</dbReference>
<sequence length="280" mass="31770">MSLYQEFDHLRIPLEDIKRATNNFAEENLIVNRDYGKVYKGELVRSEGLIMCAFKRVNRSFGHGYRDFMNEIGMLLKYRHDNIVSLVGFCNESDDQILVSEFLANGSLDQYLGSPKLTWSMRLEICLGVARGLTNLHCYVDPLDLDTGFLTKESDIHSFGVVLFEVLCGRLACTYEEDIIQFLSQVACHHYEKGTLSDIIDPILKKQMNPKSLSSFSAIAYDCLQGNRKERPTILEITKKLEQALALQHEFDKALLVEQLLLNTSPEPADFAVSNSTGRS</sequence>
<feature type="domain" description="Protein kinase" evidence="1">
    <location>
        <begin position="24"/>
        <end position="280"/>
    </location>
</feature>
<dbReference type="AlphaFoldDB" id="A0AA38SRJ7"/>
<protein>
    <recommendedName>
        <fullName evidence="1">Protein kinase domain-containing protein</fullName>
    </recommendedName>
</protein>
<accession>A0AA38SRJ7</accession>
<gene>
    <name evidence="2" type="ORF">OSB04_019227</name>
</gene>
<keyword evidence="3" id="KW-1185">Reference proteome</keyword>
<dbReference type="Gene3D" id="1.10.510.10">
    <property type="entry name" value="Transferase(Phosphotransferase) domain 1"/>
    <property type="match status" value="1"/>
</dbReference>
<comment type="caution">
    <text evidence="2">The sequence shown here is derived from an EMBL/GenBank/DDBJ whole genome shotgun (WGS) entry which is preliminary data.</text>
</comment>
<dbReference type="PROSITE" id="PS50011">
    <property type="entry name" value="PROTEIN_KINASE_DOM"/>
    <property type="match status" value="1"/>
</dbReference>
<evidence type="ECO:0000313" key="2">
    <source>
        <dbReference type="EMBL" id="KAJ9546684.1"/>
    </source>
</evidence>
<dbReference type="GO" id="GO:0005524">
    <property type="term" value="F:ATP binding"/>
    <property type="evidence" value="ECO:0007669"/>
    <property type="project" value="InterPro"/>
</dbReference>
<dbReference type="EMBL" id="JARYMX010000005">
    <property type="protein sequence ID" value="KAJ9546684.1"/>
    <property type="molecule type" value="Genomic_DNA"/>
</dbReference>
<dbReference type="Gene3D" id="3.30.200.20">
    <property type="entry name" value="Phosphorylase Kinase, domain 1"/>
    <property type="match status" value="1"/>
</dbReference>
<evidence type="ECO:0000313" key="3">
    <source>
        <dbReference type="Proteomes" id="UP001172457"/>
    </source>
</evidence>
<evidence type="ECO:0000259" key="1">
    <source>
        <dbReference type="PROSITE" id="PS50011"/>
    </source>
</evidence>
<organism evidence="2 3">
    <name type="scientific">Centaurea solstitialis</name>
    <name type="common">yellow star-thistle</name>
    <dbReference type="NCBI Taxonomy" id="347529"/>
    <lineage>
        <taxon>Eukaryota</taxon>
        <taxon>Viridiplantae</taxon>
        <taxon>Streptophyta</taxon>
        <taxon>Embryophyta</taxon>
        <taxon>Tracheophyta</taxon>
        <taxon>Spermatophyta</taxon>
        <taxon>Magnoliopsida</taxon>
        <taxon>eudicotyledons</taxon>
        <taxon>Gunneridae</taxon>
        <taxon>Pentapetalae</taxon>
        <taxon>asterids</taxon>
        <taxon>campanulids</taxon>
        <taxon>Asterales</taxon>
        <taxon>Asteraceae</taxon>
        <taxon>Carduoideae</taxon>
        <taxon>Cardueae</taxon>
        <taxon>Centaureinae</taxon>
        <taxon>Centaurea</taxon>
    </lineage>
</organism>
<dbReference type="GO" id="GO:0004714">
    <property type="term" value="F:transmembrane receptor protein tyrosine kinase activity"/>
    <property type="evidence" value="ECO:0007669"/>
    <property type="project" value="InterPro"/>
</dbReference>
<reference evidence="2" key="1">
    <citation type="submission" date="2023-03" db="EMBL/GenBank/DDBJ databases">
        <title>Chromosome-scale reference genome and RAD-based genetic map of yellow starthistle (Centaurea solstitialis) reveal putative structural variation and QTLs associated with invader traits.</title>
        <authorList>
            <person name="Reatini B."/>
            <person name="Cang F.A."/>
            <person name="Jiang Q."/>
            <person name="Mckibben M.T.W."/>
            <person name="Barker M.S."/>
            <person name="Rieseberg L.H."/>
            <person name="Dlugosch K.M."/>
        </authorList>
    </citation>
    <scope>NUCLEOTIDE SEQUENCE</scope>
    <source>
        <strain evidence="2">CAN-66</strain>
        <tissue evidence="2">Leaf</tissue>
    </source>
</reference>
<dbReference type="InterPro" id="IPR011009">
    <property type="entry name" value="Kinase-like_dom_sf"/>
</dbReference>
<dbReference type="PANTHER" id="PTHR27003:SF467">
    <property type="entry name" value="PROTEIN KINASE DOMAIN-CONTAINING PROTEIN"/>
    <property type="match status" value="1"/>
</dbReference>
<dbReference type="InterPro" id="IPR001245">
    <property type="entry name" value="Ser-Thr/Tyr_kinase_cat_dom"/>
</dbReference>
<dbReference type="InterPro" id="IPR000719">
    <property type="entry name" value="Prot_kinase_dom"/>
</dbReference>
<dbReference type="SUPFAM" id="SSF56112">
    <property type="entry name" value="Protein kinase-like (PK-like)"/>
    <property type="match status" value="1"/>
</dbReference>
<dbReference type="GO" id="GO:0005886">
    <property type="term" value="C:plasma membrane"/>
    <property type="evidence" value="ECO:0007669"/>
    <property type="project" value="TreeGrafter"/>
</dbReference>
<dbReference type="Proteomes" id="UP001172457">
    <property type="component" value="Chromosome 5"/>
</dbReference>